<gene>
    <name evidence="1" type="ORF">OXU80_14625</name>
</gene>
<name>A0ACD4NH66_9HYPH</name>
<evidence type="ECO:0000313" key="2">
    <source>
        <dbReference type="Proteomes" id="UP001163223"/>
    </source>
</evidence>
<reference evidence="1" key="1">
    <citation type="submission" date="2022-11" db="EMBL/GenBank/DDBJ databases">
        <title>beta-Carotene-producing bacterium, Jeongeuplla avenae sp. nov., alleviates the salt stress of Arabidopsis seedlings.</title>
        <authorList>
            <person name="Jiang L."/>
            <person name="Lee J."/>
        </authorList>
    </citation>
    <scope>NUCLEOTIDE SEQUENCE</scope>
    <source>
        <strain evidence="1">DY_R2A_6</strain>
    </source>
</reference>
<organism evidence="1 2">
    <name type="scientific">Antarcticirhabdus aurantiaca</name>
    <dbReference type="NCBI Taxonomy" id="2606717"/>
    <lineage>
        <taxon>Bacteria</taxon>
        <taxon>Pseudomonadati</taxon>
        <taxon>Pseudomonadota</taxon>
        <taxon>Alphaproteobacteria</taxon>
        <taxon>Hyphomicrobiales</taxon>
        <taxon>Aurantimonadaceae</taxon>
        <taxon>Antarcticirhabdus</taxon>
    </lineage>
</organism>
<dbReference type="Proteomes" id="UP001163223">
    <property type="component" value="Chromosome"/>
</dbReference>
<evidence type="ECO:0000313" key="1">
    <source>
        <dbReference type="EMBL" id="WAJ26147.1"/>
    </source>
</evidence>
<accession>A0ACD4NH66</accession>
<proteinExistence type="predicted"/>
<dbReference type="EMBL" id="CP113520">
    <property type="protein sequence ID" value="WAJ26147.1"/>
    <property type="molecule type" value="Genomic_DNA"/>
</dbReference>
<keyword evidence="2" id="KW-1185">Reference proteome</keyword>
<protein>
    <submittedName>
        <fullName evidence="1">Tripartite tricarboxylate transporter substrate binding protein</fullName>
    </submittedName>
</protein>
<sequence length="321" mass="33170">MKNTLIGLAAGLVMSAVAGAAYAFPDGPVTIVVPFPPGGATDTTARLMEAKMAAALGGNLVIENLPGATGSIGAGRVAAAEADGQTLMVASLGTFATNPYLQKNLAYDPVKDFDLLTVAVRTPNVLVANPQFEAADVAALVEAMKAEPATVTFANSGTGSSDHLTAALFWQATGTEGVHVPYKGGSAAQTDLLGGHVDVSFQNLGAILTYVQGGQMKALAQTGETRHSMLPDVPTLKELGYADVVVNSWQGVAAPKGLPAETKTKLNEALQVSLKDPGIVEEFGKLGFEVVANSNEEFASFLTQEMARWKGVIEKAGIQPE</sequence>